<feature type="domain" description="Prepilin type IV endopeptidase peptidase" evidence="8">
    <location>
        <begin position="12"/>
        <end position="140"/>
    </location>
</feature>
<dbReference type="Pfam" id="PF06847">
    <property type="entry name" value="Arc_PepC_II"/>
    <property type="match status" value="1"/>
</dbReference>
<evidence type="ECO:0000256" key="3">
    <source>
        <dbReference type="ARBA" id="ARBA00022692"/>
    </source>
</evidence>
<dbReference type="EC" id="3.4.23.43" evidence="10"/>
<evidence type="ECO:0000259" key="9">
    <source>
        <dbReference type="Pfam" id="PF06847"/>
    </source>
</evidence>
<keyword evidence="2" id="KW-1003">Cell membrane</keyword>
<dbReference type="GO" id="GO:0005886">
    <property type="term" value="C:plasma membrane"/>
    <property type="evidence" value="ECO:0007669"/>
    <property type="project" value="UniProtKB-SubCell"/>
</dbReference>
<name>A0A9R1D634_9EURY</name>
<dbReference type="GO" id="GO:0004190">
    <property type="term" value="F:aspartic-type endopeptidase activity"/>
    <property type="evidence" value="ECO:0007669"/>
    <property type="project" value="UniProtKB-EC"/>
</dbReference>
<comment type="subcellular location">
    <subcellularLocation>
        <location evidence="1">Cell membrane</location>
        <topology evidence="1">Multi-pass membrane protein</topology>
    </subcellularLocation>
</comment>
<dbReference type="AlphaFoldDB" id="A0A9R1D634"/>
<protein>
    <submittedName>
        <fullName evidence="10">Prepilin peptidase</fullName>
        <ecNumber evidence="10">3.4.23.43</ecNumber>
    </submittedName>
</protein>
<dbReference type="Gene3D" id="1.20.120.1220">
    <property type="match status" value="1"/>
</dbReference>
<evidence type="ECO:0000256" key="2">
    <source>
        <dbReference type="ARBA" id="ARBA00022475"/>
    </source>
</evidence>
<keyword evidence="3 7" id="KW-0812">Transmembrane</keyword>
<dbReference type="InterPro" id="IPR000045">
    <property type="entry name" value="Prepilin_IV_endopep_pep"/>
</dbReference>
<feature type="transmembrane region" description="Helical" evidence="7">
    <location>
        <begin position="293"/>
        <end position="318"/>
    </location>
</feature>
<organism evidence="10 11">
    <name type="scientific">Natronomonas aquatica</name>
    <dbReference type="NCBI Taxonomy" id="2841590"/>
    <lineage>
        <taxon>Archaea</taxon>
        <taxon>Methanobacteriati</taxon>
        <taxon>Methanobacteriota</taxon>
        <taxon>Stenosarchaea group</taxon>
        <taxon>Halobacteria</taxon>
        <taxon>Halobacteriales</taxon>
        <taxon>Natronomonadaceae</taxon>
        <taxon>Natronomonas</taxon>
    </lineage>
</organism>
<feature type="transmembrane region" description="Helical" evidence="7">
    <location>
        <begin position="63"/>
        <end position="82"/>
    </location>
</feature>
<evidence type="ECO:0000313" key="10">
    <source>
        <dbReference type="EMBL" id="MCQ4332938.1"/>
    </source>
</evidence>
<feature type="transmembrane region" description="Helical" evidence="7">
    <location>
        <begin position="34"/>
        <end position="57"/>
    </location>
</feature>
<evidence type="ECO:0000313" key="11">
    <source>
        <dbReference type="Proteomes" id="UP001139494"/>
    </source>
</evidence>
<keyword evidence="10" id="KW-0378">Hydrolase</keyword>
<dbReference type="InterPro" id="IPR009655">
    <property type="entry name" value="Preflagellin_peptidase_C"/>
</dbReference>
<keyword evidence="11" id="KW-1185">Reference proteome</keyword>
<dbReference type="PANTHER" id="PTHR36506">
    <property type="entry name" value="PREFLAGELLIN PEPTIDASE"/>
    <property type="match status" value="1"/>
</dbReference>
<evidence type="ECO:0000256" key="4">
    <source>
        <dbReference type="ARBA" id="ARBA00022989"/>
    </source>
</evidence>
<proteinExistence type="predicted"/>
<evidence type="ECO:0000256" key="5">
    <source>
        <dbReference type="ARBA" id="ARBA00023136"/>
    </source>
</evidence>
<dbReference type="Pfam" id="PF01478">
    <property type="entry name" value="Peptidase_A24"/>
    <property type="match status" value="1"/>
</dbReference>
<comment type="caution">
    <text evidence="10">The sequence shown here is derived from an EMBL/GenBank/DDBJ whole genome shotgun (WGS) entry which is preliminary data.</text>
</comment>
<evidence type="ECO:0000259" key="8">
    <source>
        <dbReference type="Pfam" id="PF01478"/>
    </source>
</evidence>
<keyword evidence="5 7" id="KW-0472">Membrane</keyword>
<reference evidence="10" key="1">
    <citation type="journal article" date="2023" name="Front. Microbiol.">
        <title>Genomic-based phylogenetic and metabolic analyses of the genus Natronomonas, and description of Natronomonas aquatica sp. nov.</title>
        <authorList>
            <person name="Garcia-Roldan A."/>
            <person name="Duran-Viseras A."/>
            <person name="de la Haba R.R."/>
            <person name="Corral P."/>
            <person name="Sanchez-Porro C."/>
            <person name="Ventosa A."/>
        </authorList>
    </citation>
    <scope>NUCLEOTIDE SEQUENCE</scope>
    <source>
        <strain evidence="10">F2-12</strain>
    </source>
</reference>
<evidence type="ECO:0000256" key="7">
    <source>
        <dbReference type="SAM" id="Phobius"/>
    </source>
</evidence>
<accession>A0A9R1D634</accession>
<dbReference type="EMBL" id="JAHLKM010000004">
    <property type="protein sequence ID" value="MCQ4332938.1"/>
    <property type="molecule type" value="Genomic_DNA"/>
</dbReference>
<feature type="domain" description="Preflagellin peptidase C-terminal" evidence="9">
    <location>
        <begin position="283"/>
        <end position="309"/>
    </location>
</feature>
<keyword evidence="4 7" id="KW-1133">Transmembrane helix</keyword>
<dbReference type="Proteomes" id="UP001139494">
    <property type="component" value="Unassembled WGS sequence"/>
</dbReference>
<evidence type="ECO:0000256" key="6">
    <source>
        <dbReference type="SAM" id="MobiDB-lite"/>
    </source>
</evidence>
<evidence type="ECO:0000256" key="1">
    <source>
        <dbReference type="ARBA" id="ARBA00004651"/>
    </source>
</evidence>
<dbReference type="InterPro" id="IPR052218">
    <property type="entry name" value="Preflagellin_Peptidase"/>
</dbReference>
<sequence>MATGPDLLRLLAVPAFAWAAYRDLKDRRVPNRTWLPLLAVGAVALSWDLFGILGGTALQRRLFAVQVAFSIGIVAPLGYVFWRIGGFGGADAKAIITLAVLFPTYPVYEVFGTAYPLHSAPLGVLSFTILSNTVLLGLAYPLALAVRNLPRGEITPAMFIGRPAGVDSLSEEYGRLLETPEGFTRRGLDLDALRMYLQWRGATLSELRADPDRYRESLPVEPNDPGDGSIDDGAEDPPGSDGVEPVEDDPWGAAAFLSEYGAYGTPPPELRAGLAVVSEPDRKRIWITPGIPFVVPMFVGLVLALTYGDAMFAALSLFGLS</sequence>
<feature type="region of interest" description="Disordered" evidence="6">
    <location>
        <begin position="211"/>
        <end position="248"/>
    </location>
</feature>
<dbReference type="PANTHER" id="PTHR36506:SF1">
    <property type="entry name" value="PREFLAGELLIN PEPTIDASE"/>
    <property type="match status" value="1"/>
</dbReference>
<gene>
    <name evidence="10" type="ORF">KM295_05380</name>
</gene>
<feature type="transmembrane region" description="Helical" evidence="7">
    <location>
        <begin position="123"/>
        <end position="146"/>
    </location>
</feature>